<evidence type="ECO:0000313" key="1">
    <source>
        <dbReference type="EMBL" id="GIX70059.1"/>
    </source>
</evidence>
<comment type="caution">
    <text evidence="1">The sequence shown here is derived from an EMBL/GenBank/DDBJ whole genome shotgun (WGS) entry which is preliminary data.</text>
</comment>
<dbReference type="EMBL" id="BPLQ01000330">
    <property type="protein sequence ID" value="GIX70059.1"/>
    <property type="molecule type" value="Genomic_DNA"/>
</dbReference>
<reference evidence="1 2" key="1">
    <citation type="submission" date="2021-06" db="EMBL/GenBank/DDBJ databases">
        <title>Caerostris darwini draft genome.</title>
        <authorList>
            <person name="Kono N."/>
            <person name="Arakawa K."/>
        </authorList>
    </citation>
    <scope>NUCLEOTIDE SEQUENCE [LARGE SCALE GENOMIC DNA]</scope>
</reference>
<name>A0AAV4MCD0_9ARAC</name>
<dbReference type="Proteomes" id="UP001054837">
    <property type="component" value="Unassembled WGS sequence"/>
</dbReference>
<accession>A0AAV4MCD0</accession>
<dbReference type="AlphaFoldDB" id="A0AAV4MCD0"/>
<gene>
    <name evidence="1" type="ORF">CDAR_102021</name>
</gene>
<proteinExistence type="predicted"/>
<sequence length="96" mass="11031">MQRIVVGKLGENFEKVESGVREDRCRVEVATFRRGGVKVVYLRRGGVIVIYVWSLIPVRNDIRELAVLSDVTKGHQEEVDPLRSPDTNVINKMKFY</sequence>
<organism evidence="1 2">
    <name type="scientific">Caerostris darwini</name>
    <dbReference type="NCBI Taxonomy" id="1538125"/>
    <lineage>
        <taxon>Eukaryota</taxon>
        <taxon>Metazoa</taxon>
        <taxon>Ecdysozoa</taxon>
        <taxon>Arthropoda</taxon>
        <taxon>Chelicerata</taxon>
        <taxon>Arachnida</taxon>
        <taxon>Araneae</taxon>
        <taxon>Araneomorphae</taxon>
        <taxon>Entelegynae</taxon>
        <taxon>Araneoidea</taxon>
        <taxon>Araneidae</taxon>
        <taxon>Caerostris</taxon>
    </lineage>
</organism>
<keyword evidence="2" id="KW-1185">Reference proteome</keyword>
<evidence type="ECO:0000313" key="2">
    <source>
        <dbReference type="Proteomes" id="UP001054837"/>
    </source>
</evidence>
<protein>
    <submittedName>
        <fullName evidence="1">Uncharacterized protein</fullName>
    </submittedName>
</protein>